<dbReference type="InterPro" id="IPR002347">
    <property type="entry name" value="SDR_fam"/>
</dbReference>
<dbReference type="PANTHER" id="PTHR24320:SF272">
    <property type="entry name" value="NAD(P)-BINDING ROSSMANN-FOLD SUPERFAMILY PROTEIN"/>
    <property type="match status" value="1"/>
</dbReference>
<dbReference type="PRINTS" id="PR00081">
    <property type="entry name" value="GDHRDH"/>
</dbReference>
<sequence>MPSTNRYASAHLAPKGPGDARPTALQIVQDEGLAGKLTGKVVLVTGGSSGIGIETIRAMTKTGATVFAAARDLNKAKDALKGIDGKIELLELDLASLASVRAAAADFLKRSNGQLNILINNAGVMGIPNRTVTVDGFETQFGTNHLGHFLLFQLLKSALLSSATPELPSRVIALTSAVHKHSPVLVDDYNLEKEGAYNEFVAYGHSKTANIYMANAIERKYGAQGLHGLAVHPGLIATTGLGRHMDPNSWENAKIDNPHLEDVLKSPEQGAATSVYAAIGKEFEGVGGKFLEDVGEWDPAPEGAPPLRTGGWAPWAFDPEMEERVWNDSLKFVGL</sequence>
<evidence type="ECO:0000256" key="2">
    <source>
        <dbReference type="ARBA" id="ARBA00023002"/>
    </source>
</evidence>
<proteinExistence type="inferred from homology"/>
<protein>
    <submittedName>
        <fullName evidence="4">Uncharacterized protein</fullName>
    </submittedName>
</protein>
<dbReference type="OrthoDB" id="191139at2759"/>
<evidence type="ECO:0000256" key="1">
    <source>
        <dbReference type="ARBA" id="ARBA00006484"/>
    </source>
</evidence>
<gene>
    <name evidence="4" type="ORF">B0J11DRAFT_480402</name>
</gene>
<dbReference type="InterPro" id="IPR036291">
    <property type="entry name" value="NAD(P)-bd_dom_sf"/>
</dbReference>
<dbReference type="EMBL" id="JAGMWT010000002">
    <property type="protein sequence ID" value="KAH7136123.1"/>
    <property type="molecule type" value="Genomic_DNA"/>
</dbReference>
<dbReference type="Gene3D" id="3.40.50.720">
    <property type="entry name" value="NAD(P)-binding Rossmann-like Domain"/>
    <property type="match status" value="1"/>
</dbReference>
<evidence type="ECO:0000313" key="5">
    <source>
        <dbReference type="Proteomes" id="UP000700596"/>
    </source>
</evidence>
<dbReference type="Proteomes" id="UP000700596">
    <property type="component" value="Unassembled WGS sequence"/>
</dbReference>
<comment type="caution">
    <text evidence="4">The sequence shown here is derived from an EMBL/GenBank/DDBJ whole genome shotgun (WGS) entry which is preliminary data.</text>
</comment>
<name>A0A9P9EEE7_9PLEO</name>
<reference evidence="4" key="1">
    <citation type="journal article" date="2021" name="Nat. Commun.">
        <title>Genetic determinants of endophytism in the Arabidopsis root mycobiome.</title>
        <authorList>
            <person name="Mesny F."/>
            <person name="Miyauchi S."/>
            <person name="Thiergart T."/>
            <person name="Pickel B."/>
            <person name="Atanasova L."/>
            <person name="Karlsson M."/>
            <person name="Huettel B."/>
            <person name="Barry K.W."/>
            <person name="Haridas S."/>
            <person name="Chen C."/>
            <person name="Bauer D."/>
            <person name="Andreopoulos W."/>
            <person name="Pangilinan J."/>
            <person name="LaButti K."/>
            <person name="Riley R."/>
            <person name="Lipzen A."/>
            <person name="Clum A."/>
            <person name="Drula E."/>
            <person name="Henrissat B."/>
            <person name="Kohler A."/>
            <person name="Grigoriev I.V."/>
            <person name="Martin F.M."/>
            <person name="Hacquard S."/>
        </authorList>
    </citation>
    <scope>NUCLEOTIDE SEQUENCE</scope>
    <source>
        <strain evidence="4">MPI-CAGE-CH-0243</strain>
    </source>
</reference>
<feature type="region of interest" description="Disordered" evidence="3">
    <location>
        <begin position="1"/>
        <end position="21"/>
    </location>
</feature>
<dbReference type="Pfam" id="PF00106">
    <property type="entry name" value="adh_short"/>
    <property type="match status" value="1"/>
</dbReference>
<evidence type="ECO:0000256" key="3">
    <source>
        <dbReference type="SAM" id="MobiDB-lite"/>
    </source>
</evidence>
<dbReference type="PANTHER" id="PTHR24320">
    <property type="entry name" value="RETINOL DEHYDROGENASE"/>
    <property type="match status" value="1"/>
</dbReference>
<dbReference type="SUPFAM" id="SSF51735">
    <property type="entry name" value="NAD(P)-binding Rossmann-fold domains"/>
    <property type="match status" value="1"/>
</dbReference>
<organism evidence="4 5">
    <name type="scientific">Dendryphion nanum</name>
    <dbReference type="NCBI Taxonomy" id="256645"/>
    <lineage>
        <taxon>Eukaryota</taxon>
        <taxon>Fungi</taxon>
        <taxon>Dikarya</taxon>
        <taxon>Ascomycota</taxon>
        <taxon>Pezizomycotina</taxon>
        <taxon>Dothideomycetes</taxon>
        <taxon>Pleosporomycetidae</taxon>
        <taxon>Pleosporales</taxon>
        <taxon>Torulaceae</taxon>
        <taxon>Dendryphion</taxon>
    </lineage>
</organism>
<dbReference type="AlphaFoldDB" id="A0A9P9EEE7"/>
<accession>A0A9P9EEE7</accession>
<evidence type="ECO:0000313" key="4">
    <source>
        <dbReference type="EMBL" id="KAH7136123.1"/>
    </source>
</evidence>
<keyword evidence="5" id="KW-1185">Reference proteome</keyword>
<keyword evidence="2" id="KW-0560">Oxidoreductase</keyword>
<dbReference type="GO" id="GO:0016491">
    <property type="term" value="F:oxidoreductase activity"/>
    <property type="evidence" value="ECO:0007669"/>
    <property type="project" value="UniProtKB-KW"/>
</dbReference>
<comment type="similarity">
    <text evidence="1">Belongs to the short-chain dehydrogenases/reductases (SDR) family.</text>
</comment>